<reference evidence="7" key="1">
    <citation type="submission" date="2022-11" db="UniProtKB">
        <authorList>
            <consortium name="WormBaseParasite"/>
        </authorList>
    </citation>
    <scope>IDENTIFICATION</scope>
</reference>
<evidence type="ECO:0000313" key="6">
    <source>
        <dbReference type="Proteomes" id="UP000887574"/>
    </source>
</evidence>
<dbReference type="Pfam" id="PF05903">
    <property type="entry name" value="Peptidase_C97"/>
    <property type="match status" value="1"/>
</dbReference>
<evidence type="ECO:0000256" key="1">
    <source>
        <dbReference type="ARBA" id="ARBA00008140"/>
    </source>
</evidence>
<evidence type="ECO:0000256" key="4">
    <source>
        <dbReference type="SAM" id="MobiDB-lite"/>
    </source>
</evidence>
<evidence type="ECO:0000256" key="3">
    <source>
        <dbReference type="ARBA" id="ARBA00022801"/>
    </source>
</evidence>
<dbReference type="SMART" id="SM01179">
    <property type="entry name" value="DUF862"/>
    <property type="match status" value="1"/>
</dbReference>
<dbReference type="InterPro" id="IPR042266">
    <property type="entry name" value="PPPDE_sf"/>
</dbReference>
<dbReference type="GO" id="GO:0008233">
    <property type="term" value="F:peptidase activity"/>
    <property type="evidence" value="ECO:0007669"/>
    <property type="project" value="UniProtKB-KW"/>
</dbReference>
<sequence>MAFPVKLYIYEVSGGLARALSTQLLGRQIEGIWHTGVTAYGKEYFYGSHGISYVPIGSFMLGQPMNLKHLHLLDIVITCFTTIATPFQMKCVEHSFWPMLLPMMNSMMSQFNNNIQAHSENINSSSDSTTQMNPSISSTADSNQEKASTRNFTFGELTLLKIQNQLKE</sequence>
<dbReference type="PROSITE" id="PS51858">
    <property type="entry name" value="PPPDE"/>
    <property type="match status" value="1"/>
</dbReference>
<comment type="similarity">
    <text evidence="1">Belongs to the DeSI family.</text>
</comment>
<protein>
    <submittedName>
        <fullName evidence="7">PPPDE domain-containing protein</fullName>
    </submittedName>
</protein>
<keyword evidence="3" id="KW-0378">Hydrolase</keyword>
<dbReference type="WBParaSite" id="jg5871">
    <property type="protein sequence ID" value="jg5871"/>
    <property type="gene ID" value="jg5871"/>
</dbReference>
<name>A0A915EFR4_9BILA</name>
<dbReference type="InterPro" id="IPR008580">
    <property type="entry name" value="PPPDE_dom"/>
</dbReference>
<keyword evidence="2" id="KW-0645">Protease</keyword>
<feature type="region of interest" description="Disordered" evidence="4">
    <location>
        <begin position="120"/>
        <end position="147"/>
    </location>
</feature>
<dbReference type="Gene3D" id="3.90.1720.30">
    <property type="entry name" value="PPPDE domains"/>
    <property type="match status" value="1"/>
</dbReference>
<proteinExistence type="inferred from homology"/>
<accession>A0A915EFR4</accession>
<feature type="domain" description="PPPDE" evidence="5">
    <location>
        <begin position="3"/>
        <end position="134"/>
    </location>
</feature>
<evidence type="ECO:0000256" key="2">
    <source>
        <dbReference type="ARBA" id="ARBA00022670"/>
    </source>
</evidence>
<organism evidence="6 7">
    <name type="scientific">Ditylenchus dipsaci</name>
    <dbReference type="NCBI Taxonomy" id="166011"/>
    <lineage>
        <taxon>Eukaryota</taxon>
        <taxon>Metazoa</taxon>
        <taxon>Ecdysozoa</taxon>
        <taxon>Nematoda</taxon>
        <taxon>Chromadorea</taxon>
        <taxon>Rhabditida</taxon>
        <taxon>Tylenchina</taxon>
        <taxon>Tylenchomorpha</taxon>
        <taxon>Sphaerularioidea</taxon>
        <taxon>Anguinidae</taxon>
        <taxon>Anguininae</taxon>
        <taxon>Ditylenchus</taxon>
    </lineage>
</organism>
<keyword evidence="6" id="KW-1185">Reference proteome</keyword>
<evidence type="ECO:0000259" key="5">
    <source>
        <dbReference type="PROSITE" id="PS51858"/>
    </source>
</evidence>
<feature type="compositionally biased region" description="Polar residues" evidence="4">
    <location>
        <begin position="120"/>
        <end position="142"/>
    </location>
</feature>
<evidence type="ECO:0000313" key="7">
    <source>
        <dbReference type="WBParaSite" id="jg5871"/>
    </source>
</evidence>
<dbReference type="AlphaFoldDB" id="A0A915EFR4"/>
<dbReference type="GO" id="GO:0006508">
    <property type="term" value="P:proteolysis"/>
    <property type="evidence" value="ECO:0007669"/>
    <property type="project" value="UniProtKB-KW"/>
</dbReference>
<dbReference type="Proteomes" id="UP000887574">
    <property type="component" value="Unplaced"/>
</dbReference>